<evidence type="ECO:0000313" key="10">
    <source>
        <dbReference type="Proteomes" id="UP000000311"/>
    </source>
</evidence>
<dbReference type="AlphaFoldDB" id="E2A667"/>
<organism evidence="10">
    <name type="scientific">Camponotus floridanus</name>
    <name type="common">Florida carpenter ant</name>
    <dbReference type="NCBI Taxonomy" id="104421"/>
    <lineage>
        <taxon>Eukaryota</taxon>
        <taxon>Metazoa</taxon>
        <taxon>Ecdysozoa</taxon>
        <taxon>Arthropoda</taxon>
        <taxon>Hexapoda</taxon>
        <taxon>Insecta</taxon>
        <taxon>Pterygota</taxon>
        <taxon>Neoptera</taxon>
        <taxon>Endopterygota</taxon>
        <taxon>Hymenoptera</taxon>
        <taxon>Apocrita</taxon>
        <taxon>Aculeata</taxon>
        <taxon>Formicoidea</taxon>
        <taxon>Formicidae</taxon>
        <taxon>Formicinae</taxon>
        <taxon>Camponotus</taxon>
    </lineage>
</organism>
<keyword evidence="4 8" id="KW-1133">Transmembrane helix</keyword>
<dbReference type="OrthoDB" id="10050858at2759"/>
<evidence type="ECO:0000313" key="9">
    <source>
        <dbReference type="EMBL" id="EFN71126.1"/>
    </source>
</evidence>
<evidence type="ECO:0000256" key="3">
    <source>
        <dbReference type="ARBA" id="ARBA00022692"/>
    </source>
</evidence>
<dbReference type="InterPro" id="IPR033580">
    <property type="entry name" value="Nurim-like"/>
</dbReference>
<sequence>IQSTLWSLLIDVSLLTIFIFQHSIMANDLTKHIFFNLRIEYLSRSIYNACSSASLHFLINKWQQSPALTIWRIETSNDIIWMLFSGLHVFFWCIIYSGCIMMDIADLCGLKQVWYKVSGRNNPMDIKSRELCRYMRHMRHPSFIGFLAILWVYPFMSIDRLLLATVLTIYMALMWTIDSEDYNYHIRYFRQKQIELS</sequence>
<feature type="transmembrane region" description="Helical" evidence="8">
    <location>
        <begin position="137"/>
        <end position="155"/>
    </location>
</feature>
<evidence type="ECO:0000256" key="8">
    <source>
        <dbReference type="SAM" id="Phobius"/>
    </source>
</evidence>
<comment type="subcellular location">
    <subcellularLocation>
        <location evidence="1">Nucleus inner membrane</location>
        <topology evidence="1">Multi-pass membrane protein</topology>
    </subcellularLocation>
</comment>
<gene>
    <name evidence="9" type="ORF">EAG_06283</name>
</gene>
<evidence type="ECO:0000256" key="6">
    <source>
        <dbReference type="ARBA" id="ARBA00031700"/>
    </source>
</evidence>
<evidence type="ECO:0000256" key="7">
    <source>
        <dbReference type="ARBA" id="ARBA00032957"/>
    </source>
</evidence>
<proteinExistence type="inferred from homology"/>
<dbReference type="InParanoid" id="E2A667"/>
<evidence type="ECO:0000256" key="4">
    <source>
        <dbReference type="ARBA" id="ARBA00022989"/>
    </source>
</evidence>
<evidence type="ECO:0000256" key="2">
    <source>
        <dbReference type="ARBA" id="ARBA00010631"/>
    </source>
</evidence>
<dbReference type="Proteomes" id="UP000000311">
    <property type="component" value="Unassembled WGS sequence"/>
</dbReference>
<keyword evidence="3 8" id="KW-0812">Transmembrane</keyword>
<keyword evidence="10" id="KW-1185">Reference proteome</keyword>
<feature type="transmembrane region" description="Helical" evidence="8">
    <location>
        <begin position="6"/>
        <end position="29"/>
    </location>
</feature>
<dbReference type="FunCoup" id="E2A667">
    <property type="interactions" value="614"/>
</dbReference>
<dbReference type="GO" id="GO:0005637">
    <property type="term" value="C:nuclear inner membrane"/>
    <property type="evidence" value="ECO:0007669"/>
    <property type="project" value="UniProtKB-SubCell"/>
</dbReference>
<feature type="non-terminal residue" evidence="9">
    <location>
        <position position="1"/>
    </location>
</feature>
<feature type="transmembrane region" description="Helical" evidence="8">
    <location>
        <begin position="79"/>
        <end position="102"/>
    </location>
</feature>
<evidence type="ECO:0000256" key="1">
    <source>
        <dbReference type="ARBA" id="ARBA00004473"/>
    </source>
</evidence>
<protein>
    <recommendedName>
        <fullName evidence="7">Nuclear envelope membrane protein</fullName>
    </recommendedName>
    <alternativeName>
        <fullName evidence="6">Nuclear rim protein</fullName>
    </alternativeName>
</protein>
<name>E2A667_CAMFO</name>
<accession>E2A667</accession>
<dbReference type="PANTHER" id="PTHR31040">
    <property type="entry name" value="NURIM"/>
    <property type="match status" value="1"/>
</dbReference>
<evidence type="ECO:0000256" key="5">
    <source>
        <dbReference type="ARBA" id="ARBA00023136"/>
    </source>
</evidence>
<reference evidence="9 10" key="1">
    <citation type="journal article" date="2010" name="Science">
        <title>Genomic comparison of the ants Camponotus floridanus and Harpegnathos saltator.</title>
        <authorList>
            <person name="Bonasio R."/>
            <person name="Zhang G."/>
            <person name="Ye C."/>
            <person name="Mutti N.S."/>
            <person name="Fang X."/>
            <person name="Qin N."/>
            <person name="Donahue G."/>
            <person name="Yang P."/>
            <person name="Li Q."/>
            <person name="Li C."/>
            <person name="Zhang P."/>
            <person name="Huang Z."/>
            <person name="Berger S.L."/>
            <person name="Reinberg D."/>
            <person name="Wang J."/>
            <person name="Liebig J."/>
        </authorList>
    </citation>
    <scope>NUCLEOTIDE SEQUENCE [LARGE SCALE GENOMIC DNA]</scope>
    <source>
        <strain evidence="10">C129</strain>
    </source>
</reference>
<comment type="similarity">
    <text evidence="2">Belongs to the nurim family.</text>
</comment>
<keyword evidence="5 8" id="KW-0472">Membrane</keyword>
<dbReference type="EMBL" id="GL437108">
    <property type="protein sequence ID" value="EFN71126.1"/>
    <property type="molecule type" value="Genomic_DNA"/>
</dbReference>
<dbReference type="OMA" id="WSIWFPL"/>
<dbReference type="PANTHER" id="PTHR31040:SF1">
    <property type="entry name" value="NURIM"/>
    <property type="match status" value="1"/>
</dbReference>